<dbReference type="EMBL" id="CAJVQA010015350">
    <property type="protein sequence ID" value="CAG8736715.1"/>
    <property type="molecule type" value="Genomic_DNA"/>
</dbReference>
<accession>A0A9N9II96</accession>
<dbReference type="InterPro" id="IPR012337">
    <property type="entry name" value="RNaseH-like_sf"/>
</dbReference>
<feature type="compositionally biased region" description="Basic and acidic residues" evidence="1">
    <location>
        <begin position="44"/>
        <end position="56"/>
    </location>
</feature>
<feature type="region of interest" description="Disordered" evidence="1">
    <location>
        <begin position="44"/>
        <end position="66"/>
    </location>
</feature>
<dbReference type="GO" id="GO:0046983">
    <property type="term" value="F:protein dimerization activity"/>
    <property type="evidence" value="ECO:0007669"/>
    <property type="project" value="InterPro"/>
</dbReference>
<feature type="domain" description="HAT C-terminal dimerisation" evidence="2">
    <location>
        <begin position="148"/>
        <end position="194"/>
    </location>
</feature>
<dbReference type="SUPFAM" id="SSF53098">
    <property type="entry name" value="Ribonuclease H-like"/>
    <property type="match status" value="1"/>
</dbReference>
<comment type="caution">
    <text evidence="3">The sequence shown here is derived from an EMBL/GenBank/DDBJ whole genome shotgun (WGS) entry which is preliminary data.</text>
</comment>
<gene>
    <name evidence="3" type="ORF">CPELLU_LOCUS13851</name>
</gene>
<dbReference type="Proteomes" id="UP000789759">
    <property type="component" value="Unassembled WGS sequence"/>
</dbReference>
<dbReference type="InterPro" id="IPR008906">
    <property type="entry name" value="HATC_C_dom"/>
</dbReference>
<name>A0A9N9II96_9GLOM</name>
<evidence type="ECO:0000313" key="3">
    <source>
        <dbReference type="EMBL" id="CAG8736715.1"/>
    </source>
</evidence>
<dbReference type="OrthoDB" id="2409584at2759"/>
<feature type="compositionally biased region" description="Low complexity" evidence="1">
    <location>
        <begin position="12"/>
        <end position="24"/>
    </location>
</feature>
<evidence type="ECO:0000256" key="1">
    <source>
        <dbReference type="SAM" id="MobiDB-lite"/>
    </source>
</evidence>
<evidence type="ECO:0000259" key="2">
    <source>
        <dbReference type="Pfam" id="PF05699"/>
    </source>
</evidence>
<feature type="region of interest" description="Disordered" evidence="1">
    <location>
        <begin position="1"/>
        <end position="28"/>
    </location>
</feature>
<protein>
    <submittedName>
        <fullName evidence="3">10460_t:CDS:1</fullName>
    </submittedName>
</protein>
<evidence type="ECO:0000313" key="4">
    <source>
        <dbReference type="Proteomes" id="UP000789759"/>
    </source>
</evidence>
<reference evidence="3" key="1">
    <citation type="submission" date="2021-06" db="EMBL/GenBank/DDBJ databases">
        <authorList>
            <person name="Kallberg Y."/>
            <person name="Tangrot J."/>
            <person name="Rosling A."/>
        </authorList>
    </citation>
    <scope>NUCLEOTIDE SEQUENCE</scope>
    <source>
        <strain evidence="3">FL966</strain>
    </source>
</reference>
<keyword evidence="4" id="KW-1185">Reference proteome</keyword>
<organism evidence="3 4">
    <name type="scientific">Cetraspora pellucida</name>
    <dbReference type="NCBI Taxonomy" id="1433469"/>
    <lineage>
        <taxon>Eukaryota</taxon>
        <taxon>Fungi</taxon>
        <taxon>Fungi incertae sedis</taxon>
        <taxon>Mucoromycota</taxon>
        <taxon>Glomeromycotina</taxon>
        <taxon>Glomeromycetes</taxon>
        <taxon>Diversisporales</taxon>
        <taxon>Gigasporaceae</taxon>
        <taxon>Cetraspora</taxon>
    </lineage>
</organism>
<sequence>MSSPLLSDAEESNTTPSTASTTSTKEFVPKEGKTVDIYLDLVYEEKAESEGEKSESDETSDDDIPTADINQVEYLTLVATTGLLKKTTSVERNKAQNLVEDQYKELKINLAISDDIKERGHDDNYDNDKDFFSELEANFAQTGKEEETQLACKYLSISVTSVPSERLFSDVGNHISSKRTRLSPDLVNRVLFLKCNRVHADMFPLQE</sequence>
<proteinExistence type="predicted"/>
<dbReference type="AlphaFoldDB" id="A0A9N9II96"/>
<dbReference type="Pfam" id="PF05699">
    <property type="entry name" value="Dimer_Tnp_hAT"/>
    <property type="match status" value="1"/>
</dbReference>